<comment type="caution">
    <text evidence="2">The sequence shown here is derived from an EMBL/GenBank/DDBJ whole genome shotgun (WGS) entry which is preliminary data.</text>
</comment>
<name>A0ABT9Z4I1_9BACI</name>
<sequence length="78" mass="9025">MLKSYWGFSIGKNLLKESIRWADANHIKKMNLAVLETNKKAIKLYESEGFEVEGILKNDKLLSDGNYYHTVLMGRFTL</sequence>
<dbReference type="PROSITE" id="PS51186">
    <property type="entry name" value="GNAT"/>
    <property type="match status" value="1"/>
</dbReference>
<accession>A0ABT9Z4I1</accession>
<dbReference type="InterPro" id="IPR016181">
    <property type="entry name" value="Acyl_CoA_acyltransferase"/>
</dbReference>
<reference evidence="2 3" key="1">
    <citation type="submission" date="2023-07" db="EMBL/GenBank/DDBJ databases">
        <title>Genomic Encyclopedia of Type Strains, Phase IV (KMG-IV): sequencing the most valuable type-strain genomes for metagenomic binning, comparative biology and taxonomic classification.</title>
        <authorList>
            <person name="Goeker M."/>
        </authorList>
    </citation>
    <scope>NUCLEOTIDE SEQUENCE [LARGE SCALE GENOMIC DNA]</scope>
    <source>
        <strain evidence="2 3">DSM 17723</strain>
    </source>
</reference>
<protein>
    <submittedName>
        <fullName evidence="2">Ribosomal protein S18 acetylase RimI-like enzyme</fullName>
    </submittedName>
</protein>
<dbReference type="EMBL" id="JAUSTZ010000005">
    <property type="protein sequence ID" value="MDQ0226473.1"/>
    <property type="molecule type" value="Genomic_DNA"/>
</dbReference>
<evidence type="ECO:0000259" key="1">
    <source>
        <dbReference type="PROSITE" id="PS51186"/>
    </source>
</evidence>
<dbReference type="Proteomes" id="UP001232245">
    <property type="component" value="Unassembled WGS sequence"/>
</dbReference>
<keyword evidence="3" id="KW-1185">Reference proteome</keyword>
<dbReference type="SUPFAM" id="SSF55729">
    <property type="entry name" value="Acyl-CoA N-acyltransferases (Nat)"/>
    <property type="match status" value="1"/>
</dbReference>
<feature type="domain" description="N-acetyltransferase" evidence="1">
    <location>
        <begin position="1"/>
        <end position="74"/>
    </location>
</feature>
<evidence type="ECO:0000313" key="2">
    <source>
        <dbReference type="EMBL" id="MDQ0226473.1"/>
    </source>
</evidence>
<dbReference type="InterPro" id="IPR000182">
    <property type="entry name" value="GNAT_dom"/>
</dbReference>
<organism evidence="2 3">
    <name type="scientific">Metabacillus niabensis</name>
    <dbReference type="NCBI Taxonomy" id="324854"/>
    <lineage>
        <taxon>Bacteria</taxon>
        <taxon>Bacillati</taxon>
        <taxon>Bacillota</taxon>
        <taxon>Bacilli</taxon>
        <taxon>Bacillales</taxon>
        <taxon>Bacillaceae</taxon>
        <taxon>Metabacillus</taxon>
    </lineage>
</organism>
<proteinExistence type="predicted"/>
<dbReference type="Gene3D" id="3.40.630.30">
    <property type="match status" value="1"/>
</dbReference>
<evidence type="ECO:0000313" key="3">
    <source>
        <dbReference type="Proteomes" id="UP001232245"/>
    </source>
</evidence>
<gene>
    <name evidence="2" type="ORF">J2S02_002818</name>
</gene>
<dbReference type="Pfam" id="PF00583">
    <property type="entry name" value="Acetyltransf_1"/>
    <property type="match status" value="1"/>
</dbReference>